<reference evidence="1" key="1">
    <citation type="submission" date="2020-08" db="EMBL/GenBank/DDBJ databases">
        <title>Multicomponent nature underlies the extraordinary mechanical properties of spider dragline silk.</title>
        <authorList>
            <person name="Kono N."/>
            <person name="Nakamura H."/>
            <person name="Mori M."/>
            <person name="Yoshida Y."/>
            <person name="Ohtoshi R."/>
            <person name="Malay A.D."/>
            <person name="Moran D.A.P."/>
            <person name="Tomita M."/>
            <person name="Numata K."/>
            <person name="Arakawa K."/>
        </authorList>
    </citation>
    <scope>NUCLEOTIDE SEQUENCE</scope>
</reference>
<name>A0A8X6V060_TRICX</name>
<dbReference type="EMBL" id="BMAU01021087">
    <property type="protein sequence ID" value="GFX89958.1"/>
    <property type="molecule type" value="Genomic_DNA"/>
</dbReference>
<sequence>MDTNTHRPIFHSCLAPDDYAHIRFERIKEGLRSQLTHSTQRHGKRVSFYSESFQVPRGRPWGFHYIHDELSECFNSFETFRGNSTGKHFLHERY</sequence>
<gene>
    <name evidence="1" type="ORF">TNCV_886561</name>
</gene>
<evidence type="ECO:0000313" key="1">
    <source>
        <dbReference type="EMBL" id="GFX89958.1"/>
    </source>
</evidence>
<keyword evidence="2" id="KW-1185">Reference proteome</keyword>
<protein>
    <submittedName>
        <fullName evidence="1">Uncharacterized protein</fullName>
    </submittedName>
</protein>
<dbReference type="AlphaFoldDB" id="A0A8X6V060"/>
<comment type="caution">
    <text evidence="1">The sequence shown here is derived from an EMBL/GenBank/DDBJ whole genome shotgun (WGS) entry which is preliminary data.</text>
</comment>
<evidence type="ECO:0000313" key="2">
    <source>
        <dbReference type="Proteomes" id="UP000887159"/>
    </source>
</evidence>
<proteinExistence type="predicted"/>
<organism evidence="1 2">
    <name type="scientific">Trichonephila clavipes</name>
    <name type="common">Golden silk orbweaver</name>
    <name type="synonym">Nephila clavipes</name>
    <dbReference type="NCBI Taxonomy" id="2585209"/>
    <lineage>
        <taxon>Eukaryota</taxon>
        <taxon>Metazoa</taxon>
        <taxon>Ecdysozoa</taxon>
        <taxon>Arthropoda</taxon>
        <taxon>Chelicerata</taxon>
        <taxon>Arachnida</taxon>
        <taxon>Araneae</taxon>
        <taxon>Araneomorphae</taxon>
        <taxon>Entelegynae</taxon>
        <taxon>Araneoidea</taxon>
        <taxon>Nephilidae</taxon>
        <taxon>Trichonephila</taxon>
    </lineage>
</organism>
<dbReference type="Proteomes" id="UP000887159">
    <property type="component" value="Unassembled WGS sequence"/>
</dbReference>
<accession>A0A8X6V060</accession>